<name>A0ABP8UDX0_9ACTN</name>
<evidence type="ECO:0000259" key="1">
    <source>
        <dbReference type="Pfam" id="PF19694"/>
    </source>
</evidence>
<organism evidence="2 3">
    <name type="scientific">Actinoallomurus vinaceus</name>
    <dbReference type="NCBI Taxonomy" id="1080074"/>
    <lineage>
        <taxon>Bacteria</taxon>
        <taxon>Bacillati</taxon>
        <taxon>Actinomycetota</taxon>
        <taxon>Actinomycetes</taxon>
        <taxon>Streptosporangiales</taxon>
        <taxon>Thermomonosporaceae</taxon>
        <taxon>Actinoallomurus</taxon>
    </lineage>
</organism>
<dbReference type="InterPro" id="IPR045676">
    <property type="entry name" value="DUF6194"/>
</dbReference>
<proteinExistence type="predicted"/>
<feature type="domain" description="DUF6194" evidence="1">
    <location>
        <begin position="10"/>
        <end position="164"/>
    </location>
</feature>
<keyword evidence="3" id="KW-1185">Reference proteome</keyword>
<protein>
    <recommendedName>
        <fullName evidence="1">DUF6194 domain-containing protein</fullName>
    </recommendedName>
</protein>
<evidence type="ECO:0000313" key="3">
    <source>
        <dbReference type="Proteomes" id="UP001501442"/>
    </source>
</evidence>
<reference evidence="3" key="1">
    <citation type="journal article" date="2019" name="Int. J. Syst. Evol. Microbiol.">
        <title>The Global Catalogue of Microorganisms (GCM) 10K type strain sequencing project: providing services to taxonomists for standard genome sequencing and annotation.</title>
        <authorList>
            <consortium name="The Broad Institute Genomics Platform"/>
            <consortium name="The Broad Institute Genome Sequencing Center for Infectious Disease"/>
            <person name="Wu L."/>
            <person name="Ma J."/>
        </authorList>
    </citation>
    <scope>NUCLEOTIDE SEQUENCE [LARGE SCALE GENOMIC DNA]</scope>
    <source>
        <strain evidence="3">JCM 17939</strain>
    </source>
</reference>
<dbReference type="Pfam" id="PF19694">
    <property type="entry name" value="DUF6194"/>
    <property type="match status" value="1"/>
</dbReference>
<gene>
    <name evidence="2" type="ORF">GCM10023196_047700</name>
</gene>
<dbReference type="EMBL" id="BAABHK010000006">
    <property type="protein sequence ID" value="GAA4628982.1"/>
    <property type="molecule type" value="Genomic_DNA"/>
</dbReference>
<sequence length="170" mass="18725">MIEEGTYAVTQDDIVEFVAGLPGVAAETASEATGAPEIAWGDTFFYYDPDGDRPVERLPFATIVIKDYDGFDTASDLNRPGVFRLNIAVGRKKFEELVGHPPAAHADHRADFDYTVTDRLLPHPVYAAQGWICVLNPSDATADQARSLLSEAHAREAERLDRRRPKPGRA</sequence>
<dbReference type="Proteomes" id="UP001501442">
    <property type="component" value="Unassembled WGS sequence"/>
</dbReference>
<comment type="caution">
    <text evidence="2">The sequence shown here is derived from an EMBL/GenBank/DDBJ whole genome shotgun (WGS) entry which is preliminary data.</text>
</comment>
<accession>A0ABP8UDX0</accession>
<evidence type="ECO:0000313" key="2">
    <source>
        <dbReference type="EMBL" id="GAA4628982.1"/>
    </source>
</evidence>